<feature type="transmembrane region" description="Helical" evidence="1">
    <location>
        <begin position="48"/>
        <end position="78"/>
    </location>
</feature>
<organism evidence="2 3">
    <name type="scientific">Colletotrichum kahawae</name>
    <name type="common">Coffee berry disease fungus</name>
    <dbReference type="NCBI Taxonomy" id="34407"/>
    <lineage>
        <taxon>Eukaryota</taxon>
        <taxon>Fungi</taxon>
        <taxon>Dikarya</taxon>
        <taxon>Ascomycota</taxon>
        <taxon>Pezizomycotina</taxon>
        <taxon>Sordariomycetes</taxon>
        <taxon>Hypocreomycetidae</taxon>
        <taxon>Glomerellales</taxon>
        <taxon>Glomerellaceae</taxon>
        <taxon>Colletotrichum</taxon>
        <taxon>Colletotrichum gloeosporioides species complex</taxon>
    </lineage>
</organism>
<comment type="caution">
    <text evidence="2">The sequence shown here is derived from an EMBL/GenBank/DDBJ whole genome shotgun (WGS) entry which is preliminary data.</text>
</comment>
<evidence type="ECO:0000256" key="1">
    <source>
        <dbReference type="SAM" id="Phobius"/>
    </source>
</evidence>
<name>A0AAD9YSW2_COLKA</name>
<keyword evidence="1" id="KW-1133">Transmembrane helix</keyword>
<dbReference type="Proteomes" id="UP001281614">
    <property type="component" value="Unassembled WGS sequence"/>
</dbReference>
<dbReference type="EMBL" id="VYYT01000034">
    <property type="protein sequence ID" value="KAK2775781.1"/>
    <property type="molecule type" value="Genomic_DNA"/>
</dbReference>
<evidence type="ECO:0000313" key="2">
    <source>
        <dbReference type="EMBL" id="KAK2775781.1"/>
    </source>
</evidence>
<dbReference type="AlphaFoldDB" id="A0AAD9YSW2"/>
<keyword evidence="1" id="KW-0812">Transmembrane</keyword>
<feature type="transmembrane region" description="Helical" evidence="1">
    <location>
        <begin position="20"/>
        <end position="42"/>
    </location>
</feature>
<keyword evidence="1" id="KW-0472">Membrane</keyword>
<protein>
    <submittedName>
        <fullName evidence="2">Uncharacterized protein</fullName>
    </submittedName>
</protein>
<gene>
    <name evidence="2" type="ORF">CKAH01_12737</name>
</gene>
<accession>A0AAD9YSW2</accession>
<reference evidence="2" key="1">
    <citation type="submission" date="2023-02" db="EMBL/GenBank/DDBJ databases">
        <title>Colletotrichum kahawae CIFC_Que2 genome sequencing and assembly.</title>
        <authorList>
            <person name="Baroncelli R."/>
        </authorList>
    </citation>
    <scope>NUCLEOTIDE SEQUENCE</scope>
    <source>
        <strain evidence="2">CIFC_Que2</strain>
    </source>
</reference>
<proteinExistence type="predicted"/>
<evidence type="ECO:0000313" key="3">
    <source>
        <dbReference type="Proteomes" id="UP001281614"/>
    </source>
</evidence>
<sequence>MLSHSEVRTSQDVAKSVFRVLMIARLINVVLPSVVLAAELAILTILTILTILIVLAILIVLIVLTVLTILTILPILALL</sequence>
<keyword evidence="3" id="KW-1185">Reference proteome</keyword>